<name>A0AAC8YYJ2_SPHMC</name>
<accession>A0AAC8YYJ2</accession>
<dbReference type="RefSeq" id="WP_054728816.1">
    <property type="nucleotide sequence ID" value="NZ_CP009429.1"/>
</dbReference>
<dbReference type="PANTHER" id="PTHR37943:SF1">
    <property type="entry name" value="PROTEIN VES"/>
    <property type="match status" value="1"/>
</dbReference>
<evidence type="ECO:0000313" key="2">
    <source>
        <dbReference type="Proteomes" id="UP000076088"/>
    </source>
</evidence>
<dbReference type="PANTHER" id="PTHR37943">
    <property type="entry name" value="PROTEIN VES"/>
    <property type="match status" value="1"/>
</dbReference>
<sequence length="187" mass="19787">MTGIRLLRANGRKARPWRNGGGTTSDVAIYPVGAGDDDFLWRASIATIASAGPFSTFAGVDRLLLLLEGTLDLTIDGPGDRRLRPGDPALAFAGETAVTAAPRDGPVRVLNIMVRRAAMRAELDRCTLVAPGTANATLLFATERTTVRQAAKAFDLEPYDALLIDAGHLGELDIEPPVVAASLFDTC</sequence>
<dbReference type="Proteomes" id="UP000076088">
    <property type="component" value="Chromosome"/>
</dbReference>
<dbReference type="AlphaFoldDB" id="A0AAC8YYJ2"/>
<evidence type="ECO:0000313" key="1">
    <source>
        <dbReference type="EMBL" id="AMU88620.1"/>
    </source>
</evidence>
<organism evidence="1 2">
    <name type="scientific">Sphingopyxis macrogoltabida</name>
    <name type="common">Sphingomonas macrogoltabidus</name>
    <dbReference type="NCBI Taxonomy" id="33050"/>
    <lineage>
        <taxon>Bacteria</taxon>
        <taxon>Pseudomonadati</taxon>
        <taxon>Pseudomonadota</taxon>
        <taxon>Alphaproteobacteria</taxon>
        <taxon>Sphingomonadales</taxon>
        <taxon>Sphingomonadaceae</taxon>
        <taxon>Sphingopyxis</taxon>
    </lineage>
</organism>
<dbReference type="InterPro" id="IPR010282">
    <property type="entry name" value="Uncharacterised_HutD/Ves"/>
</dbReference>
<gene>
    <name evidence="1" type="ORF">ATM17_06135</name>
</gene>
<dbReference type="SUPFAM" id="SSF51182">
    <property type="entry name" value="RmlC-like cupins"/>
    <property type="match status" value="1"/>
</dbReference>
<dbReference type="KEGG" id="smaz:LH19_13790"/>
<dbReference type="EMBL" id="CP013344">
    <property type="protein sequence ID" value="AMU88620.1"/>
    <property type="molecule type" value="Genomic_DNA"/>
</dbReference>
<reference evidence="2" key="1">
    <citation type="submission" date="2015-11" db="EMBL/GenBank/DDBJ databases">
        <title>Complete genome sequence of a polyethylene-glycol degrader Sphingopyxis macrogoltabida 203N (NBRC 111659).</title>
        <authorList>
            <person name="Yoshiyuki O."/>
            <person name="Shouta N."/>
            <person name="Nagata Y."/>
            <person name="Numata M."/>
            <person name="Tsuchikane K."/>
            <person name="Hosoyama A."/>
            <person name="Yamazoe A."/>
            <person name="Tsuda M."/>
            <person name="Fujita N."/>
            <person name="Kawai F."/>
        </authorList>
    </citation>
    <scope>NUCLEOTIDE SEQUENCE [LARGE SCALE GENOMIC DNA]</scope>
    <source>
        <strain evidence="2">203N</strain>
    </source>
</reference>
<keyword evidence="2" id="KW-1185">Reference proteome</keyword>
<dbReference type="Pfam" id="PF05962">
    <property type="entry name" value="HutD"/>
    <property type="match status" value="1"/>
</dbReference>
<dbReference type="InterPro" id="IPR014710">
    <property type="entry name" value="RmlC-like_jellyroll"/>
</dbReference>
<reference evidence="1 2" key="2">
    <citation type="journal article" date="2016" name="Genome Announc.">
        <title>Complete Genome Sequence of Sphingopyxis macrogoltabida Strain 203N (NBRC 111659), a Polyethylene Glycol Degrader.</title>
        <authorList>
            <person name="Ohtsubo Y."/>
            <person name="Nonoyama S."/>
            <person name="Nagata Y."/>
            <person name="Numata M."/>
            <person name="Tsuchikane K."/>
            <person name="Hosoyama A."/>
            <person name="Yamazoe A."/>
            <person name="Tsuda M."/>
            <person name="Fujita N."/>
            <person name="Kawai F."/>
        </authorList>
    </citation>
    <scope>NUCLEOTIDE SEQUENCE [LARGE SCALE GENOMIC DNA]</scope>
    <source>
        <strain evidence="1 2">203N</strain>
    </source>
</reference>
<dbReference type="Gene3D" id="2.60.120.10">
    <property type="entry name" value="Jelly Rolls"/>
    <property type="match status" value="1"/>
</dbReference>
<protein>
    <recommendedName>
        <fullName evidence="3">HutD-family protein</fullName>
    </recommendedName>
</protein>
<evidence type="ECO:0008006" key="3">
    <source>
        <dbReference type="Google" id="ProtNLM"/>
    </source>
</evidence>
<proteinExistence type="predicted"/>
<dbReference type="InterPro" id="IPR011051">
    <property type="entry name" value="RmlC_Cupin_sf"/>
</dbReference>